<evidence type="ECO:0000256" key="7">
    <source>
        <dbReference type="ARBA" id="ARBA00023267"/>
    </source>
</evidence>
<keyword evidence="3 8" id="KW-0444">Lipid biosynthesis</keyword>
<organism evidence="10 11">
    <name type="scientific">Lachnobacterium bovis DSM 14045</name>
    <dbReference type="NCBI Taxonomy" id="1122142"/>
    <lineage>
        <taxon>Bacteria</taxon>
        <taxon>Bacillati</taxon>
        <taxon>Bacillota</taxon>
        <taxon>Clostridia</taxon>
        <taxon>Lachnospirales</taxon>
        <taxon>Lachnospiraceae</taxon>
        <taxon>Lachnobacterium</taxon>
    </lineage>
</organism>
<dbReference type="InterPro" id="IPR050709">
    <property type="entry name" value="Biotin_Carboxyl_Carrier/Decarb"/>
</dbReference>
<evidence type="ECO:0000256" key="1">
    <source>
        <dbReference type="ARBA" id="ARBA00005194"/>
    </source>
</evidence>
<evidence type="ECO:0000313" key="11">
    <source>
        <dbReference type="Proteomes" id="UP000183918"/>
    </source>
</evidence>
<dbReference type="InterPro" id="IPR000089">
    <property type="entry name" value="Biotin_lipoyl"/>
</dbReference>
<dbReference type="PROSITE" id="PS50968">
    <property type="entry name" value="BIOTINYL_LIPOYL"/>
    <property type="match status" value="1"/>
</dbReference>
<keyword evidence="7 8" id="KW-0092">Biotin</keyword>
<evidence type="ECO:0000256" key="6">
    <source>
        <dbReference type="ARBA" id="ARBA00023160"/>
    </source>
</evidence>
<gene>
    <name evidence="10" type="ORF">SAMN02910414_01065</name>
</gene>
<evidence type="ECO:0000256" key="2">
    <source>
        <dbReference type="ARBA" id="ARBA00017562"/>
    </source>
</evidence>
<dbReference type="InterPro" id="IPR001882">
    <property type="entry name" value="Biotin_BS"/>
</dbReference>
<dbReference type="Gene3D" id="2.40.50.100">
    <property type="match status" value="1"/>
</dbReference>
<dbReference type="AlphaFoldDB" id="A0A1H3I645"/>
<dbReference type="FunFam" id="2.40.50.100:FF:000003">
    <property type="entry name" value="Acetyl-CoA carboxylase biotin carboxyl carrier protein"/>
    <property type="match status" value="1"/>
</dbReference>
<comment type="pathway">
    <text evidence="1 8">Lipid metabolism; fatty acid biosynthesis.</text>
</comment>
<dbReference type="EMBL" id="FNPG01000011">
    <property type="protein sequence ID" value="SDY23196.1"/>
    <property type="molecule type" value="Genomic_DNA"/>
</dbReference>
<dbReference type="Proteomes" id="UP000183918">
    <property type="component" value="Unassembled WGS sequence"/>
</dbReference>
<evidence type="ECO:0000256" key="8">
    <source>
        <dbReference type="RuleBase" id="RU364072"/>
    </source>
</evidence>
<keyword evidence="11" id="KW-1185">Reference proteome</keyword>
<dbReference type="OrthoDB" id="9811735at2"/>
<accession>A0A1H3I645</accession>
<evidence type="ECO:0000259" key="9">
    <source>
        <dbReference type="PROSITE" id="PS50968"/>
    </source>
</evidence>
<dbReference type="eggNOG" id="COG0511">
    <property type="taxonomic scope" value="Bacteria"/>
</dbReference>
<evidence type="ECO:0000256" key="5">
    <source>
        <dbReference type="ARBA" id="ARBA00023098"/>
    </source>
</evidence>
<evidence type="ECO:0000256" key="4">
    <source>
        <dbReference type="ARBA" id="ARBA00022832"/>
    </source>
</evidence>
<dbReference type="GO" id="GO:0003989">
    <property type="term" value="F:acetyl-CoA carboxylase activity"/>
    <property type="evidence" value="ECO:0007669"/>
    <property type="project" value="InterPro"/>
</dbReference>
<dbReference type="PANTHER" id="PTHR45266">
    <property type="entry name" value="OXALOACETATE DECARBOXYLASE ALPHA CHAIN"/>
    <property type="match status" value="1"/>
</dbReference>
<comment type="function">
    <text evidence="8">This protein is a component of the acetyl coenzyme A carboxylase complex; first, biotin carboxylase catalyzes the carboxylation of the carrier protein and then the transcarboxylase transfers the carboxyl group to form malonyl-CoA.</text>
</comment>
<dbReference type="GO" id="GO:0009317">
    <property type="term" value="C:acetyl-CoA carboxylase complex"/>
    <property type="evidence" value="ECO:0007669"/>
    <property type="project" value="InterPro"/>
</dbReference>
<keyword evidence="6 8" id="KW-0275">Fatty acid biosynthesis</keyword>
<name>A0A1H3I645_9FIRM</name>
<dbReference type="Pfam" id="PF00364">
    <property type="entry name" value="Biotin_lipoyl"/>
    <property type="match status" value="1"/>
</dbReference>
<dbReference type="InterPro" id="IPR001249">
    <property type="entry name" value="AcCoA_biotinCC"/>
</dbReference>
<proteinExistence type="predicted"/>
<dbReference type="UniPathway" id="UPA00094"/>
<evidence type="ECO:0000256" key="3">
    <source>
        <dbReference type="ARBA" id="ARBA00022516"/>
    </source>
</evidence>
<keyword evidence="4 8" id="KW-0276">Fatty acid metabolism</keyword>
<dbReference type="GO" id="GO:0006633">
    <property type="term" value="P:fatty acid biosynthetic process"/>
    <property type="evidence" value="ECO:0007669"/>
    <property type="project" value="UniProtKB-UniPathway"/>
</dbReference>
<evidence type="ECO:0000313" key="10">
    <source>
        <dbReference type="EMBL" id="SDY23196.1"/>
    </source>
</evidence>
<dbReference type="CDD" id="cd06850">
    <property type="entry name" value="biotinyl_domain"/>
    <property type="match status" value="1"/>
</dbReference>
<feature type="domain" description="Lipoyl-binding" evidence="9">
    <location>
        <begin position="72"/>
        <end position="148"/>
    </location>
</feature>
<dbReference type="STRING" id="1122142.SAMN02910414_01065"/>
<protein>
    <recommendedName>
        <fullName evidence="2 8">Biotin carboxyl carrier protein of acetyl-CoA carboxylase</fullName>
    </recommendedName>
</protein>
<dbReference type="PRINTS" id="PR01071">
    <property type="entry name" value="ACOABIOTINCC"/>
</dbReference>
<dbReference type="PROSITE" id="PS00188">
    <property type="entry name" value="BIOTIN"/>
    <property type="match status" value="1"/>
</dbReference>
<reference evidence="10 11" key="1">
    <citation type="submission" date="2016-10" db="EMBL/GenBank/DDBJ databases">
        <authorList>
            <person name="de Groot N.N."/>
        </authorList>
    </citation>
    <scope>NUCLEOTIDE SEQUENCE [LARGE SCALE GENOMIC DNA]</scope>
    <source>
        <strain evidence="10 11">DSM 14045</strain>
    </source>
</reference>
<keyword evidence="5 8" id="KW-0443">Lipid metabolism</keyword>
<sequence length="149" mass="16529">MKTSEIYELIEKIETSKISEFEYSNGDFSVSIKKEPKNTIVQTMPISNDSTETKSITVDVDTSAKKVESNNDKAIKAPLVGTFYRASAPGEKPFVMIGQKIKKGDVIGIIEAMKMMNDIVATEDGVVTSIDVEDGKMVEFDQPLLHYQQ</sequence>
<dbReference type="PANTHER" id="PTHR45266:SF3">
    <property type="entry name" value="OXALOACETATE DECARBOXYLASE ALPHA CHAIN"/>
    <property type="match status" value="1"/>
</dbReference>
<dbReference type="NCBIfam" id="TIGR00531">
    <property type="entry name" value="BCCP"/>
    <property type="match status" value="1"/>
</dbReference>
<dbReference type="SUPFAM" id="SSF51230">
    <property type="entry name" value="Single hybrid motif"/>
    <property type="match status" value="1"/>
</dbReference>
<dbReference type="RefSeq" id="WP_074716825.1">
    <property type="nucleotide sequence ID" value="NZ_FNPG01000011.1"/>
</dbReference>
<dbReference type="InterPro" id="IPR011053">
    <property type="entry name" value="Single_hybrid_motif"/>
</dbReference>